<proteinExistence type="predicted"/>
<evidence type="ECO:0000313" key="3">
    <source>
        <dbReference type="Proteomes" id="UP001142292"/>
    </source>
</evidence>
<comment type="caution">
    <text evidence="2">The sequence shown here is derived from an EMBL/GenBank/DDBJ whole genome shotgun (WGS) entry which is preliminary data.</text>
</comment>
<evidence type="ECO:0000313" key="2">
    <source>
        <dbReference type="EMBL" id="GLJ69701.1"/>
    </source>
</evidence>
<dbReference type="Proteomes" id="UP001142292">
    <property type="component" value="Unassembled WGS sequence"/>
</dbReference>
<evidence type="ECO:0000256" key="1">
    <source>
        <dbReference type="SAM" id="MobiDB-lite"/>
    </source>
</evidence>
<reference evidence="2" key="1">
    <citation type="journal article" date="2014" name="Int. J. Syst. Evol. Microbiol.">
        <title>Complete genome of a new Firmicutes species belonging to the dominant human colonic microbiota ('Ruminococcus bicirculans') reveals two chromosomes and a selective capacity to utilize plant glucans.</title>
        <authorList>
            <consortium name="NISC Comparative Sequencing Program"/>
            <person name="Wegmann U."/>
            <person name="Louis P."/>
            <person name="Goesmann A."/>
            <person name="Henrissat B."/>
            <person name="Duncan S.H."/>
            <person name="Flint H.J."/>
        </authorList>
    </citation>
    <scope>NUCLEOTIDE SEQUENCE</scope>
    <source>
        <strain evidence="2">VKM Ac-1246</strain>
    </source>
</reference>
<protein>
    <submittedName>
        <fullName evidence="2">Uncharacterized protein</fullName>
    </submittedName>
</protein>
<accession>A0ABQ5T0T8</accession>
<name>A0ABQ5T0T8_9ACTN</name>
<feature type="region of interest" description="Disordered" evidence="1">
    <location>
        <begin position="42"/>
        <end position="72"/>
    </location>
</feature>
<keyword evidence="3" id="KW-1185">Reference proteome</keyword>
<dbReference type="EMBL" id="BSEL01000007">
    <property type="protein sequence ID" value="GLJ69701.1"/>
    <property type="molecule type" value="Genomic_DNA"/>
</dbReference>
<reference evidence="2" key="2">
    <citation type="submission" date="2023-01" db="EMBL/GenBank/DDBJ databases">
        <authorList>
            <person name="Sun Q."/>
            <person name="Evtushenko L."/>
        </authorList>
    </citation>
    <scope>NUCLEOTIDE SEQUENCE</scope>
    <source>
        <strain evidence="2">VKM Ac-1246</strain>
    </source>
</reference>
<sequence>MPRDGGPDGVLVLGVAYVAGQAGHPWVVREGGMEAVGVAGVGDDAPPALQERLGQGEPEAGGTTGDDGYFVV</sequence>
<gene>
    <name evidence="2" type="ORF">GCM10017579_37370</name>
</gene>
<organism evidence="2 3">
    <name type="scientific">Nocardioides luteus</name>
    <dbReference type="NCBI Taxonomy" id="1844"/>
    <lineage>
        <taxon>Bacteria</taxon>
        <taxon>Bacillati</taxon>
        <taxon>Actinomycetota</taxon>
        <taxon>Actinomycetes</taxon>
        <taxon>Propionibacteriales</taxon>
        <taxon>Nocardioidaceae</taxon>
        <taxon>Nocardioides</taxon>
    </lineage>
</organism>